<evidence type="ECO:0000256" key="4">
    <source>
        <dbReference type="ARBA" id="ARBA00022490"/>
    </source>
</evidence>
<dbReference type="NCBIfam" id="TIGR00080">
    <property type="entry name" value="pimt"/>
    <property type="match status" value="1"/>
</dbReference>
<sequence>MASVVRGHFSPNNPYLDKPQQVGHGATISAPHMHGATLELMVDRLQEGARCLDVGMGSGYLTACMAIMAGRTGYTVGIDIVEGLVKFAEANMKKDPRLRELMDTNHLVLVCADGKDGHEALGPYDVIHVGGAAPEVPSALTKQLKVGGCLVMPVGTEEGQTLKVVEKQNGGTFTVRNVLGVIYQQLK</sequence>
<evidence type="ECO:0000313" key="8">
    <source>
        <dbReference type="Proteomes" id="UP000085678"/>
    </source>
</evidence>
<evidence type="ECO:0000256" key="6">
    <source>
        <dbReference type="ARBA" id="ARBA00022679"/>
    </source>
</evidence>
<reference evidence="9 10" key="1">
    <citation type="submission" date="2025-04" db="UniProtKB">
        <authorList>
            <consortium name="RefSeq"/>
        </authorList>
    </citation>
    <scope>IDENTIFICATION</scope>
    <source>
        <tissue evidence="9 10">Gonads</tissue>
    </source>
</reference>
<comment type="subcellular location">
    <subcellularLocation>
        <location evidence="1">Cytoplasm</location>
    </subcellularLocation>
</comment>
<dbReference type="EC" id="2.1.1.77" evidence="3"/>
<keyword evidence="7" id="KW-0949">S-adenosyl-L-methionine</keyword>
<keyword evidence="5" id="KW-0489">Methyltransferase</keyword>
<dbReference type="InterPro" id="IPR000682">
    <property type="entry name" value="PCMT"/>
</dbReference>
<dbReference type="GO" id="GO:0004719">
    <property type="term" value="F:protein-L-isoaspartate (D-aspartate) O-methyltransferase activity"/>
    <property type="evidence" value="ECO:0007669"/>
    <property type="project" value="UniProtKB-EC"/>
</dbReference>
<evidence type="ECO:0000256" key="1">
    <source>
        <dbReference type="ARBA" id="ARBA00004496"/>
    </source>
</evidence>
<evidence type="ECO:0000256" key="3">
    <source>
        <dbReference type="ARBA" id="ARBA00011890"/>
    </source>
</evidence>
<dbReference type="PANTHER" id="PTHR11579:SF0">
    <property type="entry name" value="PROTEIN-L-ISOASPARTATE(D-ASPARTATE) O-METHYLTRANSFERASE"/>
    <property type="match status" value="1"/>
</dbReference>
<comment type="similarity">
    <text evidence="2">Belongs to the methyltransferase superfamily. L-isoaspartyl/D-aspartyl protein methyltransferase family.</text>
</comment>
<dbReference type="GO" id="GO:0032259">
    <property type="term" value="P:methylation"/>
    <property type="evidence" value="ECO:0007669"/>
    <property type="project" value="UniProtKB-KW"/>
</dbReference>
<dbReference type="KEGG" id="lak:106181283"/>
<dbReference type="AlphaFoldDB" id="A0A1S3KEK8"/>
<dbReference type="SUPFAM" id="SSF53335">
    <property type="entry name" value="S-adenosyl-L-methionine-dependent methyltransferases"/>
    <property type="match status" value="1"/>
</dbReference>
<evidence type="ECO:0000256" key="2">
    <source>
        <dbReference type="ARBA" id="ARBA00005369"/>
    </source>
</evidence>
<name>A0A1S3KEK8_LINAN</name>
<dbReference type="RefSeq" id="XP_013390899.1">
    <property type="nucleotide sequence ID" value="XM_013535445.2"/>
</dbReference>
<dbReference type="OrthoDB" id="73890at2759"/>
<keyword evidence="8" id="KW-1185">Reference proteome</keyword>
<accession>A0A1S3KEK8</accession>
<organism evidence="8 10">
    <name type="scientific">Lingula anatina</name>
    <name type="common">Brachiopod</name>
    <name type="synonym">Lingula unguis</name>
    <dbReference type="NCBI Taxonomy" id="7574"/>
    <lineage>
        <taxon>Eukaryota</taxon>
        <taxon>Metazoa</taxon>
        <taxon>Spiralia</taxon>
        <taxon>Lophotrochozoa</taxon>
        <taxon>Brachiopoda</taxon>
        <taxon>Linguliformea</taxon>
        <taxon>Lingulata</taxon>
        <taxon>Lingulida</taxon>
        <taxon>Linguloidea</taxon>
        <taxon>Lingulidae</taxon>
        <taxon>Lingula</taxon>
    </lineage>
</organism>
<dbReference type="KEGG" id="lak:106159229"/>
<protein>
    <recommendedName>
        <fullName evidence="3">protein-L-isoaspartate(D-aspartate) O-methyltransferase</fullName>
        <ecNumber evidence="3">2.1.1.77</ecNumber>
    </recommendedName>
</protein>
<evidence type="ECO:0000313" key="10">
    <source>
        <dbReference type="RefSeq" id="XP_013421065.1"/>
    </source>
</evidence>
<proteinExistence type="inferred from homology"/>
<gene>
    <name evidence="10" type="primary">LOC106181283</name>
    <name evidence="9" type="synonym">LOC106159229</name>
</gene>
<evidence type="ECO:0000256" key="5">
    <source>
        <dbReference type="ARBA" id="ARBA00022603"/>
    </source>
</evidence>
<dbReference type="Proteomes" id="UP000085678">
    <property type="component" value="Unplaced"/>
</dbReference>
<dbReference type="RefSeq" id="XP_013421065.1">
    <property type="nucleotide sequence ID" value="XM_013565611.1"/>
</dbReference>
<dbReference type="Gene3D" id="3.40.50.150">
    <property type="entry name" value="Vaccinia Virus protein VP39"/>
    <property type="match status" value="1"/>
</dbReference>
<dbReference type="GeneID" id="106181283"/>
<dbReference type="PANTHER" id="PTHR11579">
    <property type="entry name" value="PROTEIN-L-ISOASPARTATE O-METHYLTRANSFERASE"/>
    <property type="match status" value="1"/>
</dbReference>
<evidence type="ECO:0000313" key="9">
    <source>
        <dbReference type="RefSeq" id="XP_013390899.1"/>
    </source>
</evidence>
<keyword evidence="6" id="KW-0808">Transferase</keyword>
<keyword evidence="4" id="KW-0963">Cytoplasm</keyword>
<dbReference type="GeneID" id="106159229"/>
<dbReference type="Pfam" id="PF01135">
    <property type="entry name" value="PCMT"/>
    <property type="match status" value="1"/>
</dbReference>
<dbReference type="STRING" id="7574.A0A1S3KEK8"/>
<dbReference type="GO" id="GO:0005737">
    <property type="term" value="C:cytoplasm"/>
    <property type="evidence" value="ECO:0007669"/>
    <property type="project" value="UniProtKB-SubCell"/>
</dbReference>
<dbReference type="InterPro" id="IPR029063">
    <property type="entry name" value="SAM-dependent_MTases_sf"/>
</dbReference>
<evidence type="ECO:0000256" key="7">
    <source>
        <dbReference type="ARBA" id="ARBA00022691"/>
    </source>
</evidence>